<keyword evidence="5 7" id="KW-0067">ATP-binding</keyword>
<dbReference type="GO" id="GO:0043484">
    <property type="term" value="P:regulation of RNA splicing"/>
    <property type="evidence" value="ECO:0007669"/>
    <property type="project" value="TreeGrafter"/>
</dbReference>
<organism evidence="11 12">
    <name type="scientific">Macrostomum lignano</name>
    <dbReference type="NCBI Taxonomy" id="282301"/>
    <lineage>
        <taxon>Eukaryota</taxon>
        <taxon>Metazoa</taxon>
        <taxon>Spiralia</taxon>
        <taxon>Lophotrochozoa</taxon>
        <taxon>Platyhelminthes</taxon>
        <taxon>Rhabditophora</taxon>
        <taxon>Macrostomorpha</taxon>
        <taxon>Macrostomida</taxon>
        <taxon>Macrostomidae</taxon>
        <taxon>Macrostomum</taxon>
    </lineage>
</organism>
<dbReference type="PANTHER" id="PTHR45646:SF11">
    <property type="entry name" value="SERINE_THREONINE-PROTEIN KINASE DOA"/>
    <property type="match status" value="1"/>
</dbReference>
<dbReference type="Gene3D" id="1.10.510.10">
    <property type="entry name" value="Transferase(Phosphotransferase) domain 1"/>
    <property type="match status" value="1"/>
</dbReference>
<dbReference type="InterPro" id="IPR051175">
    <property type="entry name" value="CLK_kinases"/>
</dbReference>
<comment type="similarity">
    <text evidence="6">Belongs to the protein kinase superfamily. CMGC Ser/Thr protein kinase family. Lammer subfamily.</text>
</comment>
<dbReference type="GO" id="GO:0005524">
    <property type="term" value="F:ATP binding"/>
    <property type="evidence" value="ECO:0007669"/>
    <property type="project" value="UniProtKB-UniRule"/>
</dbReference>
<evidence type="ECO:0000256" key="6">
    <source>
        <dbReference type="ARBA" id="ARBA00037966"/>
    </source>
</evidence>
<evidence type="ECO:0000256" key="1">
    <source>
        <dbReference type="ARBA" id="ARBA00022527"/>
    </source>
</evidence>
<feature type="domain" description="Protein kinase" evidence="10">
    <location>
        <begin position="110"/>
        <end position="426"/>
    </location>
</feature>
<reference evidence="11 12" key="1">
    <citation type="submission" date="2017-06" db="EMBL/GenBank/DDBJ databases">
        <title>A platform for efficient transgenesis in Macrostomum lignano, a flatworm model organism for stem cell research.</title>
        <authorList>
            <person name="Berezikov E."/>
        </authorList>
    </citation>
    <scope>NUCLEOTIDE SEQUENCE [LARGE SCALE GENOMIC DNA]</scope>
    <source>
        <strain evidence="11">DV1</strain>
        <tissue evidence="11">Whole organism</tissue>
    </source>
</reference>
<dbReference type="SUPFAM" id="SSF56112">
    <property type="entry name" value="Protein kinase-like (PK-like)"/>
    <property type="match status" value="1"/>
</dbReference>
<evidence type="ECO:0000256" key="7">
    <source>
        <dbReference type="PROSITE-ProRule" id="PRU10141"/>
    </source>
</evidence>
<dbReference type="Proteomes" id="UP000215902">
    <property type="component" value="Unassembled WGS sequence"/>
</dbReference>
<dbReference type="CDD" id="cd14134">
    <property type="entry name" value="PKc_CLK"/>
    <property type="match status" value="1"/>
</dbReference>
<evidence type="ECO:0000256" key="5">
    <source>
        <dbReference type="ARBA" id="ARBA00022840"/>
    </source>
</evidence>
<proteinExistence type="inferred from homology"/>
<dbReference type="EMBL" id="NIVC01002989">
    <property type="protein sequence ID" value="PAA53993.1"/>
    <property type="molecule type" value="Genomic_DNA"/>
</dbReference>
<keyword evidence="2" id="KW-0808">Transferase</keyword>
<evidence type="ECO:0000259" key="10">
    <source>
        <dbReference type="PROSITE" id="PS50011"/>
    </source>
</evidence>
<dbReference type="AlphaFoldDB" id="A0A267DXG2"/>
<evidence type="ECO:0000256" key="4">
    <source>
        <dbReference type="ARBA" id="ARBA00022777"/>
    </source>
</evidence>
<dbReference type="InterPro" id="IPR011009">
    <property type="entry name" value="Kinase-like_dom_sf"/>
</dbReference>
<keyword evidence="3 7" id="KW-0547">Nucleotide-binding</keyword>
<feature type="binding site" evidence="7">
    <location>
        <position position="141"/>
    </location>
    <ligand>
        <name>ATP</name>
        <dbReference type="ChEBI" id="CHEBI:30616"/>
    </ligand>
</feature>
<evidence type="ECO:0000313" key="12">
    <source>
        <dbReference type="Proteomes" id="UP000215902"/>
    </source>
</evidence>
<protein>
    <recommendedName>
        <fullName evidence="10">Protein kinase domain-containing protein</fullName>
    </recommendedName>
</protein>
<evidence type="ECO:0000256" key="8">
    <source>
        <dbReference type="RuleBase" id="RU000304"/>
    </source>
</evidence>
<dbReference type="PANTHER" id="PTHR45646">
    <property type="entry name" value="SERINE/THREONINE-PROTEIN KINASE DOA-RELATED"/>
    <property type="match status" value="1"/>
</dbReference>
<dbReference type="PROSITE" id="PS00107">
    <property type="entry name" value="PROTEIN_KINASE_ATP"/>
    <property type="match status" value="1"/>
</dbReference>
<sequence>MVAAATTATAADKETKETSKTETTTQNGNGVEQPPVVEEATSTRVERRRPRRRRSLNEDESAPTEPAEPAEPRRRTRRGAGLLCKEKSPYRDDSDGHLIYAFGDVLKDRYRIARTLGEGTFGKVTECTDMQDLCQTRVAVKIVKNVTKYREAAMLEINVLKKLEENDPNGRHLCIRLLSWFDFFGHACLVFDLLGKSVFDFLKENDFAPYPIEHVRHIAYQLVYSVAFLHANQLTHTDLKPENILLVKSSYTTFYNPRRKKEERMLDRTDIRLIDFGSATFDHEHHSSVVSTRHYRAPEVILDLGWAQPCDVWSIGCILFELYTGFTLFQTHEDREHLAMMERVLGHVPYRMTRASRAGLFRHGRLDFDHHGVEGRFVRENCRPLHRYLRDETVDSRNLLDLMQRMLEFEPEERTTLKVALHHPFFASIPPESVLHSG</sequence>
<dbReference type="Gene3D" id="3.30.200.20">
    <property type="entry name" value="Phosphorylase Kinase, domain 1"/>
    <property type="match status" value="1"/>
</dbReference>
<dbReference type="OrthoDB" id="283111at2759"/>
<dbReference type="InterPro" id="IPR000719">
    <property type="entry name" value="Prot_kinase_dom"/>
</dbReference>
<feature type="region of interest" description="Disordered" evidence="9">
    <location>
        <begin position="1"/>
        <end position="88"/>
    </location>
</feature>
<dbReference type="Pfam" id="PF00069">
    <property type="entry name" value="Pkinase"/>
    <property type="match status" value="1"/>
</dbReference>
<feature type="compositionally biased region" description="Basic and acidic residues" evidence="9">
    <location>
        <begin position="11"/>
        <end position="20"/>
    </location>
</feature>
<evidence type="ECO:0000256" key="9">
    <source>
        <dbReference type="SAM" id="MobiDB-lite"/>
    </source>
</evidence>
<keyword evidence="12" id="KW-1185">Reference proteome</keyword>
<keyword evidence="1 8" id="KW-0723">Serine/threonine-protein kinase</keyword>
<dbReference type="STRING" id="282301.A0A267DXG2"/>
<dbReference type="InterPro" id="IPR008271">
    <property type="entry name" value="Ser/Thr_kinase_AS"/>
</dbReference>
<comment type="caution">
    <text evidence="11">The sequence shown here is derived from an EMBL/GenBank/DDBJ whole genome shotgun (WGS) entry which is preliminary data.</text>
</comment>
<dbReference type="GO" id="GO:0004674">
    <property type="term" value="F:protein serine/threonine kinase activity"/>
    <property type="evidence" value="ECO:0007669"/>
    <property type="project" value="UniProtKB-KW"/>
</dbReference>
<gene>
    <name evidence="11" type="ORF">BOX15_Mlig013998g1</name>
</gene>
<accession>A0A267DXG2</accession>
<dbReference type="PROSITE" id="PS50011">
    <property type="entry name" value="PROTEIN_KINASE_DOM"/>
    <property type="match status" value="1"/>
</dbReference>
<dbReference type="PROSITE" id="PS00108">
    <property type="entry name" value="PROTEIN_KINASE_ST"/>
    <property type="match status" value="1"/>
</dbReference>
<evidence type="ECO:0000313" key="11">
    <source>
        <dbReference type="EMBL" id="PAA53993.1"/>
    </source>
</evidence>
<dbReference type="InterPro" id="IPR017441">
    <property type="entry name" value="Protein_kinase_ATP_BS"/>
</dbReference>
<evidence type="ECO:0000256" key="2">
    <source>
        <dbReference type="ARBA" id="ARBA00022679"/>
    </source>
</evidence>
<dbReference type="SMART" id="SM00220">
    <property type="entry name" value="S_TKc"/>
    <property type="match status" value="1"/>
</dbReference>
<name>A0A267DXG2_9PLAT</name>
<keyword evidence="4" id="KW-0418">Kinase</keyword>
<feature type="compositionally biased region" description="Low complexity" evidence="9">
    <location>
        <begin position="1"/>
        <end position="10"/>
    </location>
</feature>
<dbReference type="GO" id="GO:0005634">
    <property type="term" value="C:nucleus"/>
    <property type="evidence" value="ECO:0007669"/>
    <property type="project" value="TreeGrafter"/>
</dbReference>
<evidence type="ECO:0000256" key="3">
    <source>
        <dbReference type="ARBA" id="ARBA00022741"/>
    </source>
</evidence>